<keyword evidence="2" id="KW-1185">Reference proteome</keyword>
<evidence type="ECO:0000313" key="2">
    <source>
        <dbReference type="Proteomes" id="UP001195941"/>
    </source>
</evidence>
<accession>A0ABS5HTG6</accession>
<dbReference type="RefSeq" id="WP_212701404.1">
    <property type="nucleotide sequence ID" value="NZ_JADMKU010000010.1"/>
</dbReference>
<name>A0ABS5HTG6_9RHOB</name>
<gene>
    <name evidence="1" type="ORF">IT775_12230</name>
</gene>
<proteinExistence type="predicted"/>
<comment type="caution">
    <text evidence="1">The sequence shown here is derived from an EMBL/GenBank/DDBJ whole genome shotgun (WGS) entry which is preliminary data.</text>
</comment>
<sequence>MSLHANFARLPAFLAHLERIEPEAQKDAFVNEVMETGGTYMTPQPDTESSHMVELNLHGVVAWGSDEAEAIRNWKKAARRQLPDIEGDGFITVHPPVSPFAHRVQP</sequence>
<protein>
    <recommendedName>
        <fullName evidence="3">YCII-related domain-containing protein</fullName>
    </recommendedName>
</protein>
<organism evidence="1 2">
    <name type="scientific">Thalassovita aquimarina</name>
    <dbReference type="NCBI Taxonomy" id="2785917"/>
    <lineage>
        <taxon>Bacteria</taxon>
        <taxon>Pseudomonadati</taxon>
        <taxon>Pseudomonadota</taxon>
        <taxon>Alphaproteobacteria</taxon>
        <taxon>Rhodobacterales</taxon>
        <taxon>Roseobacteraceae</taxon>
        <taxon>Thalassovita</taxon>
    </lineage>
</organism>
<evidence type="ECO:0000313" key="1">
    <source>
        <dbReference type="EMBL" id="MBR9651888.1"/>
    </source>
</evidence>
<evidence type="ECO:0008006" key="3">
    <source>
        <dbReference type="Google" id="ProtNLM"/>
    </source>
</evidence>
<reference evidence="1 2" key="1">
    <citation type="journal article" date="2021" name="Arch. Microbiol.">
        <title>Thalassobius aquimarinus sp. nov., isolated from the Sea of Japan seashore.</title>
        <authorList>
            <person name="Kurilenko V.V."/>
            <person name="Romanenko L.A."/>
            <person name="Chernysheva N.Y."/>
            <person name="Velansky P.V."/>
            <person name="Tekutyeva L.A."/>
            <person name="Isaeva M.P."/>
            <person name="Mikhailov V.V."/>
        </authorList>
    </citation>
    <scope>NUCLEOTIDE SEQUENCE [LARGE SCALE GENOMIC DNA]</scope>
    <source>
        <strain evidence="1 2">KMM 8518</strain>
    </source>
</reference>
<dbReference type="EMBL" id="JADMKU010000010">
    <property type="protein sequence ID" value="MBR9651888.1"/>
    <property type="molecule type" value="Genomic_DNA"/>
</dbReference>
<dbReference type="Proteomes" id="UP001195941">
    <property type="component" value="Unassembled WGS sequence"/>
</dbReference>